<organism evidence="3 4">
    <name type="scientific">Profundibacter amoris</name>
    <dbReference type="NCBI Taxonomy" id="2171755"/>
    <lineage>
        <taxon>Bacteria</taxon>
        <taxon>Pseudomonadati</taxon>
        <taxon>Pseudomonadota</taxon>
        <taxon>Alphaproteobacteria</taxon>
        <taxon>Rhodobacterales</taxon>
        <taxon>Paracoccaceae</taxon>
        <taxon>Profundibacter</taxon>
    </lineage>
</organism>
<evidence type="ECO:0000256" key="1">
    <source>
        <dbReference type="ARBA" id="ARBA00023125"/>
    </source>
</evidence>
<dbReference type="Proteomes" id="UP000261704">
    <property type="component" value="Chromosome"/>
</dbReference>
<evidence type="ECO:0000313" key="4">
    <source>
        <dbReference type="Proteomes" id="UP000261704"/>
    </source>
</evidence>
<dbReference type="InterPro" id="IPR001647">
    <property type="entry name" value="HTH_TetR"/>
</dbReference>
<dbReference type="AlphaFoldDB" id="A0A347UK76"/>
<dbReference type="SUPFAM" id="SSF46689">
    <property type="entry name" value="Homeodomain-like"/>
    <property type="match status" value="1"/>
</dbReference>
<protein>
    <submittedName>
        <fullName evidence="3">TetR/AcrR family transcriptional regulator</fullName>
    </submittedName>
</protein>
<evidence type="ECO:0000259" key="2">
    <source>
        <dbReference type="Pfam" id="PF00440"/>
    </source>
</evidence>
<evidence type="ECO:0000313" key="3">
    <source>
        <dbReference type="EMBL" id="AXX99254.1"/>
    </source>
</evidence>
<dbReference type="InterPro" id="IPR009057">
    <property type="entry name" value="Homeodomain-like_sf"/>
</dbReference>
<dbReference type="KEGG" id="pamo:BAR1_15735"/>
<dbReference type="OrthoDB" id="3218408at2"/>
<name>A0A347UK76_9RHOB</name>
<dbReference type="Gene3D" id="1.10.357.10">
    <property type="entry name" value="Tetracycline Repressor, domain 2"/>
    <property type="match status" value="1"/>
</dbReference>
<dbReference type="RefSeq" id="WP_118943906.1">
    <property type="nucleotide sequence ID" value="NZ_CP032125.1"/>
</dbReference>
<feature type="domain" description="HTH tetR-type" evidence="2">
    <location>
        <begin position="11"/>
        <end position="48"/>
    </location>
</feature>
<reference evidence="3 4" key="1">
    <citation type="submission" date="2018-09" db="EMBL/GenBank/DDBJ databases">
        <title>Profundibacter amoris BAR1 gen. nov., sp. nov., a new member of the Roseobacter clade isolated at Lokis Castle Vent Field on the Arctic Mid-Oceanic Ridge.</title>
        <authorList>
            <person name="Le Moine Bauer S."/>
            <person name="Sjoeberg A.G."/>
            <person name="L'Haridon S."/>
            <person name="Stokke R."/>
            <person name="Roalkvam I."/>
            <person name="Steen I.H."/>
            <person name="Dahle H."/>
        </authorList>
    </citation>
    <scope>NUCLEOTIDE SEQUENCE [LARGE SCALE GENOMIC DNA]</scope>
    <source>
        <strain evidence="3 4">BAR1</strain>
    </source>
</reference>
<sequence>MKQRLSPIDWIQAAFRALTTGGPQAIRAESIARVLKVSKGSFYWHFKDVPALKQAMLDHWQQVATQDVIDLVESGATDAKARLHLLVRVSTALPDDDYGGGLAEAAIRDWARYDPAASKVVKTIDGQRLNFVETQFLALEFGPRQSTQRATILYAALIGLHQLAHHGLSKPASDLSALLDHLLKS</sequence>
<dbReference type="Pfam" id="PF00440">
    <property type="entry name" value="TetR_N"/>
    <property type="match status" value="1"/>
</dbReference>
<accession>A0A347UK76</accession>
<keyword evidence="1" id="KW-0238">DNA-binding</keyword>
<dbReference type="GO" id="GO:0003677">
    <property type="term" value="F:DNA binding"/>
    <property type="evidence" value="ECO:0007669"/>
    <property type="project" value="UniProtKB-KW"/>
</dbReference>
<keyword evidence="4" id="KW-1185">Reference proteome</keyword>
<proteinExistence type="predicted"/>
<gene>
    <name evidence="3" type="ORF">BAR1_15735</name>
</gene>
<dbReference type="EMBL" id="CP032125">
    <property type="protein sequence ID" value="AXX99254.1"/>
    <property type="molecule type" value="Genomic_DNA"/>
</dbReference>